<evidence type="ECO:0000256" key="1">
    <source>
        <dbReference type="SAM" id="Coils"/>
    </source>
</evidence>
<gene>
    <name evidence="5" type="ORF">FDP41_008008</name>
</gene>
<dbReference type="SMART" id="SM00397">
    <property type="entry name" value="t_SNARE"/>
    <property type="match status" value="1"/>
</dbReference>
<feature type="coiled-coil region" evidence="1">
    <location>
        <begin position="80"/>
        <end position="107"/>
    </location>
</feature>
<dbReference type="InterPro" id="IPR000727">
    <property type="entry name" value="T_SNARE_dom"/>
</dbReference>
<dbReference type="GeneID" id="68115226"/>
<dbReference type="Proteomes" id="UP000444721">
    <property type="component" value="Unassembled WGS sequence"/>
</dbReference>
<feature type="region of interest" description="Disordered" evidence="2">
    <location>
        <begin position="152"/>
        <end position="172"/>
    </location>
</feature>
<evidence type="ECO:0000256" key="2">
    <source>
        <dbReference type="SAM" id="MobiDB-lite"/>
    </source>
</evidence>
<dbReference type="OrthoDB" id="3063237at2759"/>
<dbReference type="CDD" id="cd15841">
    <property type="entry name" value="SNARE_Qc"/>
    <property type="match status" value="1"/>
</dbReference>
<dbReference type="VEuPathDB" id="AmoebaDB:NF0036890"/>
<feature type="transmembrane region" description="Helical" evidence="3">
    <location>
        <begin position="284"/>
        <end position="308"/>
    </location>
</feature>
<feature type="domain" description="T-SNARE coiled-coil homology" evidence="4">
    <location>
        <begin position="210"/>
        <end position="272"/>
    </location>
</feature>
<organism evidence="5 6">
    <name type="scientific">Naegleria fowleri</name>
    <name type="common">Brain eating amoeba</name>
    <dbReference type="NCBI Taxonomy" id="5763"/>
    <lineage>
        <taxon>Eukaryota</taxon>
        <taxon>Discoba</taxon>
        <taxon>Heterolobosea</taxon>
        <taxon>Tetramitia</taxon>
        <taxon>Eutetramitia</taxon>
        <taxon>Vahlkampfiidae</taxon>
        <taxon>Naegleria</taxon>
    </lineage>
</organism>
<name>A0A6A5C0X4_NAEFO</name>
<evidence type="ECO:0000313" key="6">
    <source>
        <dbReference type="Proteomes" id="UP000444721"/>
    </source>
</evidence>
<dbReference type="OMA" id="MYSVRER"/>
<keyword evidence="3" id="KW-1133">Transmembrane helix</keyword>
<sequence length="311" mass="36337">MATGNAIVLDSMRRLYKVYEETGGKELQIKDQLEEVTGKNIFEANKILLVRKLDLTREKINERDEAMKKNKNNTRVIKLNQNIKKMLRYLRKDYQNLENIHKNAAKKRFFGKQPDPREMAQQQEDLKLLLAHISQVEKLDKRRFEEDFSGDNEKRKQLLSINEDENEKKGLQHSSLISEHLLHEEDLPQDARDYGNLPRINIEESMTQVSMYKKQMDQGLDMFSKKIEKLKYISEDMSSELDEQNKLLESIGDKVDDEIEHLKRLNERTDQANKLANQSTKICLILLAVSIITVIVGGVTVWLVYFFVPGK</sequence>
<dbReference type="VEuPathDB" id="AmoebaDB:NfTy_004250"/>
<accession>A0A6A5C0X4</accession>
<dbReference type="EMBL" id="VFQX01000004">
    <property type="protein sequence ID" value="KAF0984093.1"/>
    <property type="molecule type" value="Genomic_DNA"/>
</dbReference>
<comment type="caution">
    <text evidence="5">The sequence shown here is derived from an EMBL/GenBank/DDBJ whole genome shotgun (WGS) entry which is preliminary data.</text>
</comment>
<proteinExistence type="predicted"/>
<evidence type="ECO:0000256" key="3">
    <source>
        <dbReference type="SAM" id="Phobius"/>
    </source>
</evidence>
<dbReference type="Gene3D" id="1.20.5.110">
    <property type="match status" value="1"/>
</dbReference>
<keyword evidence="3" id="KW-0472">Membrane</keyword>
<reference evidence="5 6" key="1">
    <citation type="journal article" date="2019" name="Sci. Rep.">
        <title>Nanopore sequencing improves the draft genome of the human pathogenic amoeba Naegleria fowleri.</title>
        <authorList>
            <person name="Liechti N."/>
            <person name="Schurch N."/>
            <person name="Bruggmann R."/>
            <person name="Wittwer M."/>
        </authorList>
    </citation>
    <scope>NUCLEOTIDE SEQUENCE [LARGE SCALE GENOMIC DNA]</scope>
    <source>
        <strain evidence="5 6">ATCC 30894</strain>
    </source>
</reference>
<dbReference type="PROSITE" id="PS50192">
    <property type="entry name" value="T_SNARE"/>
    <property type="match status" value="1"/>
</dbReference>
<dbReference type="AlphaFoldDB" id="A0A6A5C0X4"/>
<evidence type="ECO:0000259" key="4">
    <source>
        <dbReference type="PROSITE" id="PS50192"/>
    </source>
</evidence>
<protein>
    <recommendedName>
        <fullName evidence="4">t-SNARE coiled-coil homology domain-containing protein</fullName>
    </recommendedName>
</protein>
<dbReference type="SUPFAM" id="SSF58038">
    <property type="entry name" value="SNARE fusion complex"/>
    <property type="match status" value="1"/>
</dbReference>
<dbReference type="RefSeq" id="XP_044568806.1">
    <property type="nucleotide sequence ID" value="XM_044711816.1"/>
</dbReference>
<dbReference type="VEuPathDB" id="AmoebaDB:FDP41_008008"/>
<keyword evidence="1" id="KW-0175">Coiled coil</keyword>
<keyword evidence="6" id="KW-1185">Reference proteome</keyword>
<keyword evidence="3" id="KW-0812">Transmembrane</keyword>
<evidence type="ECO:0000313" key="5">
    <source>
        <dbReference type="EMBL" id="KAF0984093.1"/>
    </source>
</evidence>